<sequence length="281" mass="32191">MKFSTYDFISMSEDRVNEDIAYADDSYGWAIDGATGLNKTNLTGSKGDVYWFVNEWNNYLKDNILDKSKDIKEIVSNGISFIGNKFDKISSSKHPDKVDLPAASITIIRINNNKVEYFLLGDCTLMVEDNNGKLSIIKQTLLDKLDNIAKAEMNKLMLNEGISFIEARQRINQLLIKHRLLKNTPEGYWTLGFDKNAVENSIYGYLDLEQCKKALLMTDGFSAIFDNYKYLQAENLISIVEEQGLYQVYKNIRLIEEKDADVMKFPRFKKSDDSSAVIFLQ</sequence>
<accession>A0A0E3JYI8</accession>
<keyword evidence="3" id="KW-1185">Reference proteome</keyword>
<dbReference type="HOGENOM" id="CLU_067299_1_0_9"/>
<evidence type="ECO:0000313" key="3">
    <source>
        <dbReference type="Proteomes" id="UP000033115"/>
    </source>
</evidence>
<dbReference type="InterPro" id="IPR001932">
    <property type="entry name" value="PPM-type_phosphatase-like_dom"/>
</dbReference>
<dbReference type="Pfam" id="PF13672">
    <property type="entry name" value="PP2C_2"/>
    <property type="match status" value="1"/>
</dbReference>
<protein>
    <recommendedName>
        <fullName evidence="1">PPM-type phosphatase domain-containing protein</fullName>
    </recommendedName>
</protein>
<dbReference type="AlphaFoldDB" id="A0A0E3JYI8"/>
<gene>
    <name evidence="2" type="ORF">CSCA_1768</name>
</gene>
<reference evidence="2 3" key="1">
    <citation type="journal article" date="2015" name="J. Biotechnol.">
        <title>Complete genome sequence of a malodorant-producing acetogen, Clostridium scatologenes ATCC 25775(T).</title>
        <authorList>
            <person name="Zhu Z."/>
            <person name="Guo T."/>
            <person name="Zheng H."/>
            <person name="Song T."/>
            <person name="Ouyang P."/>
            <person name="Xie J."/>
        </authorList>
    </citation>
    <scope>NUCLEOTIDE SEQUENCE [LARGE SCALE GENOMIC DNA]</scope>
    <source>
        <strain evidence="2 3">ATCC 25775</strain>
    </source>
</reference>
<evidence type="ECO:0000259" key="1">
    <source>
        <dbReference type="Pfam" id="PF13672"/>
    </source>
</evidence>
<feature type="domain" description="PPM-type phosphatase" evidence="1">
    <location>
        <begin position="27"/>
        <end position="229"/>
    </location>
</feature>
<dbReference type="STRING" id="1548.CSCA_1768"/>
<dbReference type="Proteomes" id="UP000033115">
    <property type="component" value="Chromosome"/>
</dbReference>
<organism evidence="2 3">
    <name type="scientific">Clostridium scatologenes</name>
    <dbReference type="NCBI Taxonomy" id="1548"/>
    <lineage>
        <taxon>Bacteria</taxon>
        <taxon>Bacillati</taxon>
        <taxon>Bacillota</taxon>
        <taxon>Clostridia</taxon>
        <taxon>Eubacteriales</taxon>
        <taxon>Clostridiaceae</taxon>
        <taxon>Clostridium</taxon>
    </lineage>
</organism>
<proteinExistence type="predicted"/>
<dbReference type="RefSeq" id="WP_029161916.1">
    <property type="nucleotide sequence ID" value="NZ_CP009933.1"/>
</dbReference>
<evidence type="ECO:0000313" key="2">
    <source>
        <dbReference type="EMBL" id="AKA68893.1"/>
    </source>
</evidence>
<name>A0A0E3JYI8_CLOSL</name>
<dbReference type="EMBL" id="CP009933">
    <property type="protein sequence ID" value="AKA68893.1"/>
    <property type="molecule type" value="Genomic_DNA"/>
</dbReference>
<dbReference type="KEGG" id="csq:CSCA_1768"/>